<organism evidence="1 2">
    <name type="scientific">Castellaniella defragrans (strain DSM 12143 / CCUG 39792 / 65Phen)</name>
    <name type="common">Alcaligenes defragrans</name>
    <dbReference type="NCBI Taxonomy" id="1437824"/>
    <lineage>
        <taxon>Bacteria</taxon>
        <taxon>Pseudomonadati</taxon>
        <taxon>Pseudomonadota</taxon>
        <taxon>Betaproteobacteria</taxon>
        <taxon>Burkholderiales</taxon>
        <taxon>Alcaligenaceae</taxon>
        <taxon>Castellaniella</taxon>
    </lineage>
</organism>
<keyword evidence="2" id="KW-1185">Reference proteome</keyword>
<dbReference type="AlphaFoldDB" id="W8X975"/>
<dbReference type="PATRIC" id="fig|1437824.5.peg.1852"/>
<dbReference type="HOGENOM" id="CLU_3086249_0_0_4"/>
<dbReference type="KEGG" id="cdn:BN940_09371"/>
<reference evidence="1 2" key="1">
    <citation type="journal article" date="2014" name="BMC Microbiol.">
        <title>The oxygen-independent metabolism of cyclic monoterpenes in Castellaniella defragrans 65Phen.</title>
        <authorList>
            <person name="Petasch J."/>
            <person name="Disch E.M."/>
            <person name="Markert S."/>
            <person name="Becher D."/>
            <person name="Schweder T."/>
            <person name="Huttel B."/>
            <person name="Reinhardt R."/>
            <person name="Harder J."/>
        </authorList>
    </citation>
    <scope>NUCLEOTIDE SEQUENCE [LARGE SCALE GENOMIC DNA]</scope>
    <source>
        <strain evidence="1">65Phen</strain>
    </source>
</reference>
<dbReference type="Proteomes" id="UP000019805">
    <property type="component" value="Chromosome"/>
</dbReference>
<proteinExistence type="predicted"/>
<gene>
    <name evidence="1" type="ORF">BN940_09371</name>
</gene>
<evidence type="ECO:0000313" key="1">
    <source>
        <dbReference type="EMBL" id="CDM24335.1"/>
    </source>
</evidence>
<sequence>MAEAYRKRPSEAFALFRALLLDGGQPGEWRIFWRHIRLALRRR</sequence>
<dbReference type="EMBL" id="HG916765">
    <property type="protein sequence ID" value="CDM24335.1"/>
    <property type="molecule type" value="Genomic_DNA"/>
</dbReference>
<name>W8X975_CASD6</name>
<dbReference type="STRING" id="1437824.BN940_09371"/>
<evidence type="ECO:0000313" key="2">
    <source>
        <dbReference type="Proteomes" id="UP000019805"/>
    </source>
</evidence>
<accession>W8X975</accession>
<protein>
    <submittedName>
        <fullName evidence="1">Uncharacterized protein</fullName>
    </submittedName>
</protein>